<dbReference type="Proteomes" id="UP000198535">
    <property type="component" value="Unassembled WGS sequence"/>
</dbReference>
<evidence type="ECO:0000313" key="3">
    <source>
        <dbReference type="Proteomes" id="UP000198535"/>
    </source>
</evidence>
<evidence type="ECO:0000256" key="1">
    <source>
        <dbReference type="SAM" id="MobiDB-lite"/>
    </source>
</evidence>
<evidence type="ECO:0000313" key="2">
    <source>
        <dbReference type="EMBL" id="SFM23615.1"/>
    </source>
</evidence>
<organism evidence="2 3">
    <name type="scientific">Methanolobus profundi</name>
    <dbReference type="NCBI Taxonomy" id="487685"/>
    <lineage>
        <taxon>Archaea</taxon>
        <taxon>Methanobacteriati</taxon>
        <taxon>Methanobacteriota</taxon>
        <taxon>Stenosarchaea group</taxon>
        <taxon>Methanomicrobia</taxon>
        <taxon>Methanosarcinales</taxon>
        <taxon>Methanosarcinaceae</taxon>
        <taxon>Methanolobus</taxon>
    </lineage>
</organism>
<proteinExistence type="predicted"/>
<dbReference type="EMBL" id="FOUJ01000001">
    <property type="protein sequence ID" value="SFM23615.1"/>
    <property type="molecule type" value="Genomic_DNA"/>
</dbReference>
<gene>
    <name evidence="2" type="ORF">SAMN04488696_0487</name>
</gene>
<protein>
    <submittedName>
        <fullName evidence="2">Uncharacterized protein</fullName>
    </submittedName>
</protein>
<feature type="compositionally biased region" description="Basic and acidic residues" evidence="1">
    <location>
        <begin position="148"/>
        <end position="168"/>
    </location>
</feature>
<keyword evidence="3" id="KW-1185">Reference proteome</keyword>
<dbReference type="AlphaFoldDB" id="A0A1I4P7K8"/>
<reference evidence="3" key="1">
    <citation type="submission" date="2016-10" db="EMBL/GenBank/DDBJ databases">
        <authorList>
            <person name="Varghese N."/>
            <person name="Submissions S."/>
        </authorList>
    </citation>
    <scope>NUCLEOTIDE SEQUENCE [LARGE SCALE GENOMIC DNA]</scope>
    <source>
        <strain evidence="3">Mob M</strain>
    </source>
</reference>
<dbReference type="STRING" id="487685.SAMN04488696_0487"/>
<feature type="region of interest" description="Disordered" evidence="1">
    <location>
        <begin position="148"/>
        <end position="200"/>
    </location>
</feature>
<accession>A0A1I4P7K8</accession>
<feature type="compositionally biased region" description="Polar residues" evidence="1">
    <location>
        <begin position="181"/>
        <end position="194"/>
    </location>
</feature>
<sequence>MESLKDPVTVEQANRQTIINNLNEVYGSVEKLIQRTYANRQTDLNFQLRNVRASASQLLADIKSRDLDSFSGKKGTLEEFYSNEEELLKASSRIKDEFASSISSENIDTFMLEGLLDSFKKGFNERIVVDKDIQKEFKLRQMEKESAERVISGERPAKTSEEKQERKPSGIAMTGKLSEPMDTSRTTLGPSASSEKARDILTKKTSKEDIETDILSKLYNYMNGLEQKYSTHQPEVSFNGEYIGDRKWKFNISERSVSGTIMDGIVKPLLTFETYWHPFEDMRNIMEFIQKEANTVPSGQYRSVCILSSGWNTEILDWAQNYVHPRLMVYLYDLGTNEITFNASVNNSERLKVWHDQEEYVPLENMIETLVEQDDPFDASDVAEITGLSANGAQRFIVKMLSKNKIIDVGFGTSRYSGIRNK</sequence>
<name>A0A1I4P7K8_9EURY</name>